<dbReference type="Gene3D" id="3.40.50.300">
    <property type="entry name" value="P-loop containing nucleotide triphosphate hydrolases"/>
    <property type="match status" value="2"/>
</dbReference>
<protein>
    <recommendedName>
        <fullName evidence="3">Nuclease SbcCD subunit C</fullName>
    </recommendedName>
</protein>
<dbReference type="PaxDb" id="610130-Closa_0193"/>
<dbReference type="GO" id="GO:0016887">
    <property type="term" value="F:ATP hydrolysis activity"/>
    <property type="evidence" value="ECO:0007669"/>
    <property type="project" value="InterPro"/>
</dbReference>
<keyword evidence="4" id="KW-0175">Coiled coil</keyword>
<dbReference type="SUPFAM" id="SSF52540">
    <property type="entry name" value="P-loop containing nucleoside triphosphate hydrolases"/>
    <property type="match status" value="1"/>
</dbReference>
<dbReference type="HOGENOM" id="CLU_327568_0_0_9"/>
<proteinExistence type="inferred from homology"/>
<evidence type="ECO:0000256" key="2">
    <source>
        <dbReference type="ARBA" id="ARBA00011322"/>
    </source>
</evidence>
<evidence type="ECO:0000256" key="4">
    <source>
        <dbReference type="SAM" id="Coils"/>
    </source>
</evidence>
<organism evidence="6 7">
    <name type="scientific">Lacrimispora saccharolytica (strain ATCC 35040 / DSM 2544 / NRCC 2533 / WM1)</name>
    <name type="common">Clostridium saccharolyticum</name>
    <dbReference type="NCBI Taxonomy" id="610130"/>
    <lineage>
        <taxon>Bacteria</taxon>
        <taxon>Bacillati</taxon>
        <taxon>Bacillota</taxon>
        <taxon>Clostridia</taxon>
        <taxon>Lachnospirales</taxon>
        <taxon>Lachnospiraceae</taxon>
        <taxon>Lacrimispora</taxon>
    </lineage>
</organism>
<dbReference type="GO" id="GO:0006302">
    <property type="term" value="P:double-strand break repair"/>
    <property type="evidence" value="ECO:0007669"/>
    <property type="project" value="InterPro"/>
</dbReference>
<sequence length="878" mass="103093">MRIAKVYIKNFRGYGENNTTDEMYLFEHLNDADFVIFSGYNGFGKTGFFEAIEWCITGKIKGLQETDIYAKNTMKKSSYLKFQSRKEKREREVVVRIIFDNGWGVTRRTKCNALEENGYYDNLTDLNEQDIKQQFIDEKIKQWTGQLPDQIFKLSFNGQNRNTDFVKSTKAKDRTGSLLEFMGLKLLDDIVTESDPKKRRKLNSNYEKAKTEYSNVIMEVKRIDEIFKSNKWGSIEEYSKNIRMLLENINSYQGKMMKIGICQDSLLSYDTLNDLLNSFEKIRILKDTLEKQIAMDDRQIAEATKHRLQYEWNRIQHFLNSALLFKESNLTELEGEKSRFIRLREIYSESLNELNQMKQKILLDVVMPTPVKNDTSIGITKTEKEYYEICLNVYKDLQSVGMNFSISGNYKLDAYNIEREFRKSEKYVGFLKSLENIVSQQKTHFIEVEGILTEQKELLIQVQGYVNGQNEINSCPVCGGTEFIKENQNGKQELLEVISTRIAEGNLNLKERNDNLVKIEERLSDCHEKIKKIIRIKYQTNLNELNVEINRIKDSIVEACDLRIKCNELSFSNLGVRLSIVLTRINQINEFKEKYQLNIFEIEDIIRKKKEHKSIIEESLRIRFHMYDFENFSKEAEKMNVASILPLFKRRNLITKVTKYVDEILDFDIGTENRNILRQYEEKCQCSSKLESKVSLLEEAINFRSIINNNSKVMENNLIETLVENNELINWIYGKINPHPYFRELSLKIVKDETSILSAEDNDVYLDHIFSEAQMNVLSLSIFLGLILSINNYEFQQIFLDDPVQSLDDINVVSFIDLLRALIRSKHVNKNYIISTHDHNFSKLLKIKLRNYSFIEYRFISYGEEGPRINMVQSNILS</sequence>
<dbReference type="OrthoDB" id="9795565at2"/>
<evidence type="ECO:0000313" key="7">
    <source>
        <dbReference type="Proteomes" id="UP000001662"/>
    </source>
</evidence>
<keyword evidence="7" id="KW-1185">Reference proteome</keyword>
<name>D9R1U5_LACSW</name>
<comment type="subunit">
    <text evidence="2">Heterodimer of SbcC and SbcD.</text>
</comment>
<dbReference type="Pfam" id="PF13476">
    <property type="entry name" value="AAA_23"/>
    <property type="match status" value="1"/>
</dbReference>
<dbReference type="EMBL" id="CP002109">
    <property type="protein sequence ID" value="ADL02836.1"/>
    <property type="molecule type" value="Genomic_DNA"/>
</dbReference>
<evidence type="ECO:0000313" key="6">
    <source>
        <dbReference type="EMBL" id="ADL02836.1"/>
    </source>
</evidence>
<evidence type="ECO:0000256" key="1">
    <source>
        <dbReference type="ARBA" id="ARBA00006930"/>
    </source>
</evidence>
<comment type="similarity">
    <text evidence="1">Belongs to the SMC family. SbcC subfamily.</text>
</comment>
<dbReference type="InterPro" id="IPR027417">
    <property type="entry name" value="P-loop_NTPase"/>
</dbReference>
<dbReference type="PANTHER" id="PTHR32114">
    <property type="entry name" value="ABC TRANSPORTER ABCH.3"/>
    <property type="match status" value="1"/>
</dbReference>
<dbReference type="RefSeq" id="WP_013270936.1">
    <property type="nucleotide sequence ID" value="NC_014376.1"/>
</dbReference>
<dbReference type="eggNOG" id="COG1196">
    <property type="taxonomic scope" value="Bacteria"/>
</dbReference>
<feature type="coiled-coil region" evidence="4">
    <location>
        <begin position="199"/>
        <end position="292"/>
    </location>
</feature>
<evidence type="ECO:0000259" key="5">
    <source>
        <dbReference type="Pfam" id="PF13476"/>
    </source>
</evidence>
<feature type="domain" description="Rad50/SbcC-type AAA" evidence="5">
    <location>
        <begin position="5"/>
        <end position="252"/>
    </location>
</feature>
<dbReference type="KEGG" id="csh:Closa_0193"/>
<dbReference type="PANTHER" id="PTHR32114:SF2">
    <property type="entry name" value="ABC TRANSPORTER ABCH.3"/>
    <property type="match status" value="1"/>
</dbReference>
<dbReference type="Proteomes" id="UP000001662">
    <property type="component" value="Chromosome"/>
</dbReference>
<dbReference type="STRING" id="610130.Closa_0193"/>
<accession>D9R1U5</accession>
<reference evidence="6" key="1">
    <citation type="submission" date="2010-07" db="EMBL/GenBank/DDBJ databases">
        <title>Complete sequence of Clostridium saccharolyticum WM1.</title>
        <authorList>
            <consortium name="US DOE Joint Genome Institute"/>
            <person name="Lucas S."/>
            <person name="Copeland A."/>
            <person name="Lapidus A."/>
            <person name="Cheng J.-F."/>
            <person name="Bruce D."/>
            <person name="Goodwin L."/>
            <person name="Pitluck S."/>
            <person name="Chertkov O."/>
            <person name="Detter J.C."/>
            <person name="Han C."/>
            <person name="Tapia R."/>
            <person name="Land M."/>
            <person name="Hauser L."/>
            <person name="Chang Y.-J."/>
            <person name="Jeffries C."/>
            <person name="Kyrpides N."/>
            <person name="Ivanova N."/>
            <person name="Mikhailova N."/>
            <person name="Mouttaki H."/>
            <person name="Lin L."/>
            <person name="Zhou J."/>
            <person name="Hemme C.L."/>
            <person name="Woyke T."/>
        </authorList>
    </citation>
    <scope>NUCLEOTIDE SEQUENCE [LARGE SCALE GENOMIC DNA]</scope>
    <source>
        <strain evidence="6">WM1</strain>
    </source>
</reference>
<dbReference type="AlphaFoldDB" id="D9R1U5"/>
<gene>
    <name evidence="6" type="ordered locus">Closa_0193</name>
</gene>
<dbReference type="InterPro" id="IPR038729">
    <property type="entry name" value="Rad50/SbcC_AAA"/>
</dbReference>
<evidence type="ECO:0000256" key="3">
    <source>
        <dbReference type="ARBA" id="ARBA00013368"/>
    </source>
</evidence>